<evidence type="ECO:0000256" key="5">
    <source>
        <dbReference type="ARBA" id="ARBA00023136"/>
    </source>
</evidence>
<comment type="caution">
    <text evidence="8">The sequence shown here is derived from an EMBL/GenBank/DDBJ whole genome shotgun (WGS) entry which is preliminary data.</text>
</comment>
<name>A0ABW8TZR9_9CLOT</name>
<sequence>MNKNEFLRELENNLHGKIDNDDLQNILMDYAEIFESSKDDNKTEDETSNMIGSPSIVAKNILDEYTDTRVSKSSEVVNYEIASFGKRIAAFIIDSILSLLPLAIINYYGIINALFIAPINPFILFTFAIPHRPTNVEIAINLTVTLIFLLYGTVVMIILKNKTIGMYLMGIKVVKTNKSSLKAVDIILRQLLGKIIIPGLTFGISNIVSFFWALFSKSNNTVQDKIAGTLVIEDTNRKPVK</sequence>
<dbReference type="InterPro" id="IPR010432">
    <property type="entry name" value="RDD"/>
</dbReference>
<evidence type="ECO:0000313" key="8">
    <source>
        <dbReference type="EMBL" id="MFL0269432.1"/>
    </source>
</evidence>
<keyword evidence="9" id="KW-1185">Reference proteome</keyword>
<dbReference type="EMBL" id="JBJHZY010000003">
    <property type="protein sequence ID" value="MFL0269432.1"/>
    <property type="molecule type" value="Genomic_DNA"/>
</dbReference>
<evidence type="ECO:0000256" key="2">
    <source>
        <dbReference type="ARBA" id="ARBA00022475"/>
    </source>
</evidence>
<gene>
    <name evidence="8" type="ORF">ACJDUH_15185</name>
</gene>
<feature type="transmembrane region" description="Helical" evidence="6">
    <location>
        <begin position="138"/>
        <end position="159"/>
    </location>
</feature>
<keyword evidence="4 6" id="KW-1133">Transmembrane helix</keyword>
<protein>
    <submittedName>
        <fullName evidence="8">RDD family protein</fullName>
    </submittedName>
</protein>
<comment type="subcellular location">
    <subcellularLocation>
        <location evidence="1">Cell membrane</location>
        <topology evidence="1">Multi-pass membrane protein</topology>
    </subcellularLocation>
</comment>
<evidence type="ECO:0000256" key="3">
    <source>
        <dbReference type="ARBA" id="ARBA00022692"/>
    </source>
</evidence>
<evidence type="ECO:0000259" key="7">
    <source>
        <dbReference type="Pfam" id="PF06271"/>
    </source>
</evidence>
<dbReference type="PANTHER" id="PTHR36115">
    <property type="entry name" value="PROLINE-RICH ANTIGEN HOMOLOG-RELATED"/>
    <property type="match status" value="1"/>
</dbReference>
<evidence type="ECO:0000313" key="9">
    <source>
        <dbReference type="Proteomes" id="UP001623661"/>
    </source>
</evidence>
<accession>A0ABW8TZR9</accession>
<keyword evidence="3 6" id="KW-0812">Transmembrane</keyword>
<dbReference type="InterPro" id="IPR051791">
    <property type="entry name" value="Pra-immunoreactive"/>
</dbReference>
<evidence type="ECO:0000256" key="6">
    <source>
        <dbReference type="SAM" id="Phobius"/>
    </source>
</evidence>
<dbReference type="Proteomes" id="UP001623661">
    <property type="component" value="Unassembled WGS sequence"/>
</dbReference>
<keyword evidence="5 6" id="KW-0472">Membrane</keyword>
<dbReference type="Pfam" id="PF06271">
    <property type="entry name" value="RDD"/>
    <property type="match status" value="1"/>
</dbReference>
<proteinExistence type="predicted"/>
<keyword evidence="2" id="KW-1003">Cell membrane</keyword>
<reference evidence="8 9" key="1">
    <citation type="submission" date="2024-11" db="EMBL/GenBank/DDBJ databases">
        <authorList>
            <person name="Heng Y.C."/>
            <person name="Lim A.C.H."/>
            <person name="Lee J.K.Y."/>
            <person name="Kittelmann S."/>
        </authorList>
    </citation>
    <scope>NUCLEOTIDE SEQUENCE [LARGE SCALE GENOMIC DNA]</scope>
    <source>
        <strain evidence="8 9">WILCCON 0202</strain>
    </source>
</reference>
<dbReference type="PANTHER" id="PTHR36115:SF4">
    <property type="entry name" value="MEMBRANE PROTEIN"/>
    <property type="match status" value="1"/>
</dbReference>
<feature type="transmembrane region" description="Helical" evidence="6">
    <location>
        <begin position="195"/>
        <end position="215"/>
    </location>
</feature>
<organism evidence="8 9">
    <name type="scientific">Candidatus Clostridium radicumherbarum</name>
    <dbReference type="NCBI Taxonomy" id="3381662"/>
    <lineage>
        <taxon>Bacteria</taxon>
        <taxon>Bacillati</taxon>
        <taxon>Bacillota</taxon>
        <taxon>Clostridia</taxon>
        <taxon>Eubacteriales</taxon>
        <taxon>Clostridiaceae</taxon>
        <taxon>Clostridium</taxon>
    </lineage>
</organism>
<feature type="transmembrane region" description="Helical" evidence="6">
    <location>
        <begin position="96"/>
        <end position="118"/>
    </location>
</feature>
<dbReference type="RefSeq" id="WP_406766055.1">
    <property type="nucleotide sequence ID" value="NZ_JBJHZY010000003.1"/>
</dbReference>
<feature type="domain" description="RDD" evidence="7">
    <location>
        <begin position="82"/>
        <end position="228"/>
    </location>
</feature>
<evidence type="ECO:0000256" key="4">
    <source>
        <dbReference type="ARBA" id="ARBA00022989"/>
    </source>
</evidence>
<evidence type="ECO:0000256" key="1">
    <source>
        <dbReference type="ARBA" id="ARBA00004651"/>
    </source>
</evidence>